<protein>
    <submittedName>
        <fullName evidence="2">CIC11C00000004766</fullName>
    </submittedName>
</protein>
<proteinExistence type="predicted"/>
<evidence type="ECO:0000313" key="2">
    <source>
        <dbReference type="EMBL" id="SGZ57237.1"/>
    </source>
</evidence>
<feature type="region of interest" description="Disordered" evidence="1">
    <location>
        <begin position="493"/>
        <end position="591"/>
    </location>
</feature>
<gene>
    <name evidence="2" type="ORF">SAMEA4029009_CIC11G00000004766</name>
</gene>
<dbReference type="Pfam" id="PF09729">
    <property type="entry name" value="Gti1_Pac2"/>
    <property type="match status" value="1"/>
</dbReference>
<dbReference type="PANTHER" id="PTHR28027:SF2">
    <property type="entry name" value="TRANSCRIPTIONAL REGULATOR MIT1"/>
    <property type="match status" value="1"/>
</dbReference>
<dbReference type="PANTHER" id="PTHR28027">
    <property type="entry name" value="TRANSCRIPTIONAL REGULATOR MIT1"/>
    <property type="match status" value="1"/>
</dbReference>
<organism evidence="2 3">
    <name type="scientific">Sungouiella intermedia</name>
    <dbReference type="NCBI Taxonomy" id="45354"/>
    <lineage>
        <taxon>Eukaryota</taxon>
        <taxon>Fungi</taxon>
        <taxon>Dikarya</taxon>
        <taxon>Ascomycota</taxon>
        <taxon>Saccharomycotina</taxon>
        <taxon>Pichiomycetes</taxon>
        <taxon>Metschnikowiaceae</taxon>
        <taxon>Sungouiella</taxon>
    </lineage>
</organism>
<reference evidence="2 3" key="1">
    <citation type="submission" date="2016-10" db="EMBL/GenBank/DDBJ databases">
        <authorList>
            <person name="de Groot N.N."/>
        </authorList>
    </citation>
    <scope>NUCLEOTIDE SEQUENCE [LARGE SCALE GENOMIC DNA]</scope>
    <source>
        <strain evidence="2 3">PYCC 4715</strain>
    </source>
</reference>
<dbReference type="AlphaFoldDB" id="A0A1L0GM63"/>
<feature type="compositionally biased region" description="Basic residues" evidence="1">
    <location>
        <begin position="429"/>
        <end position="438"/>
    </location>
</feature>
<sequence>MSLLLTPSYTGFIGSTKDAVLVIQAVLLGDFPLVDHRPQDRERAELIKSGNVFVFIEESSGIKRWTDGISWSASRILGRFLVYRELDPSSMNEKDDKRKRRKHLELIPLRKLQPVDYQSDATLVSDFHRSHLDYRPYELVAPDYVPLSAINTAPSASLSAPNAPGAPLNVYPRQYSRETPHQVVQDHGLIKKTLSVTTGKENSVTSKENKQTIHLISYYSAHDVLLGKLSRPSHGNLKNLPVPPLLWEAVKKSSLGGKIPIEDEAYYYLDSNYQLQNMSVLLNSRADTAKKQPLTSVGSVGSVASVGSSHQPVAKSVQHNPSKLPYVLPVPFSGPAPPIAFHADYVPPLFQQLGKQSSANSIDTMKKEDDSAELGSVSTYSAPTSLQTYNHPNTYGYPEQRSPEIPLLLLQFGPAQTTQYPLYDQLLHHHHHHHHPHHPQQMYSLPGPSGTLDQHYLTQDGAFPQSYPGQYPGVPYQLYNSTAYFNPGGGQIVQPANTNLPPTGNVPGLTSQQVQQPPPQALSSTDSQPQALQQPQHLPQSADYSSGHRAGFYGGVMPLNASGTTQTSSVSKRSVEYPEYFAPAEEPYNYN</sequence>
<feature type="region of interest" description="Disordered" evidence="1">
    <location>
        <begin position="429"/>
        <end position="463"/>
    </location>
</feature>
<feature type="compositionally biased region" description="Low complexity" evidence="1">
    <location>
        <begin position="527"/>
        <end position="542"/>
    </location>
</feature>
<evidence type="ECO:0000256" key="1">
    <source>
        <dbReference type="SAM" id="MobiDB-lite"/>
    </source>
</evidence>
<feature type="compositionally biased region" description="Polar residues" evidence="1">
    <location>
        <begin position="494"/>
        <end position="526"/>
    </location>
</feature>
<dbReference type="EMBL" id="LT635768">
    <property type="protein sequence ID" value="SGZ57237.1"/>
    <property type="molecule type" value="Genomic_DNA"/>
</dbReference>
<feature type="compositionally biased region" description="Low complexity" evidence="1">
    <location>
        <begin position="577"/>
        <end position="591"/>
    </location>
</feature>
<evidence type="ECO:0000313" key="3">
    <source>
        <dbReference type="Proteomes" id="UP000182259"/>
    </source>
</evidence>
<name>A0A1L0GM63_9ASCO</name>
<feature type="compositionally biased region" description="Polar residues" evidence="1">
    <location>
        <begin position="561"/>
        <end position="572"/>
    </location>
</feature>
<dbReference type="InterPro" id="IPR018608">
    <property type="entry name" value="Gti1/Pac2"/>
</dbReference>
<dbReference type="Proteomes" id="UP000182259">
    <property type="component" value="Chromosome V"/>
</dbReference>
<dbReference type="GO" id="GO:0003677">
    <property type="term" value="F:DNA binding"/>
    <property type="evidence" value="ECO:0007669"/>
    <property type="project" value="TreeGrafter"/>
</dbReference>
<accession>A0A1L0GM63</accession>